<dbReference type="GO" id="GO:0005506">
    <property type="term" value="F:iron ion binding"/>
    <property type="evidence" value="ECO:0007669"/>
    <property type="project" value="InterPro"/>
</dbReference>
<comment type="caution">
    <text evidence="15">The sequence shown here is derived from an EMBL/GenBank/DDBJ whole genome shotgun (WGS) entry which is preliminary data.</text>
</comment>
<evidence type="ECO:0000256" key="6">
    <source>
        <dbReference type="ARBA" id="ARBA00022723"/>
    </source>
</evidence>
<evidence type="ECO:0000256" key="13">
    <source>
        <dbReference type="RuleBase" id="RU000461"/>
    </source>
</evidence>
<dbReference type="GO" id="GO:0020037">
    <property type="term" value="F:heme binding"/>
    <property type="evidence" value="ECO:0007669"/>
    <property type="project" value="InterPro"/>
</dbReference>
<evidence type="ECO:0000256" key="10">
    <source>
        <dbReference type="ARBA" id="ARBA00023033"/>
    </source>
</evidence>
<evidence type="ECO:0000256" key="7">
    <source>
        <dbReference type="ARBA" id="ARBA00022989"/>
    </source>
</evidence>
<dbReference type="PANTHER" id="PTHR47947">
    <property type="entry name" value="CYTOCHROME P450 82C3-RELATED"/>
    <property type="match status" value="1"/>
</dbReference>
<sequence>MDHLLPFPTGYLPSIFAILALLYALSWISKARKPLNKKKEAPEGGGAWPVIGHLHLLGGPQPPHMVLANMADKWGPIFTIRMGVHKALVVSNWELAKECLTTTNDKAFASRPKTLATDLLGYNRSMIGFSPYGPYWRQMRKIATLELLSNHRLETLKHVRESEMRESMKELYKSLAENNSKQGNNRVLVDMKTWFGDITLNVIFKIIVGKSLGYSDRDRNEGWKDALREFFDLSGRFVPADALPFLRFLDIGGYERSMKRTAKELEHAVVGWLEEHKQKKARGEVKGQEDFMDVMISIVDREESVQGRDADTITKATCLALILAASDTTTVTLAWALSLLVNHQDVLKKVQQELDLNVGRGRQVQESDLKQLIYLQAIVKETLRLYPAGPLSMPHESMEDCTVGGYHIPAGTRLLVNIWKIHRDPRVWSGPGEFLPERFLTTHKDLDFRGQDFEFIPFGGGRRMCPGISFAHQVLLLTLATLLHGFDFATAHGGPVDMIESTGLTNLRATPLDLVLNPRLLPQLYLNYQ</sequence>
<keyword evidence="7 14" id="KW-1133">Transmembrane helix</keyword>
<reference evidence="15" key="2">
    <citation type="journal article" date="2023" name="Plants (Basel)">
        <title>Annotation of the Turnera subulata (Passifloraceae) Draft Genome Reveals the S-Locus Evolved after the Divergence of Turneroideae from Passifloroideae in a Stepwise Manner.</title>
        <authorList>
            <person name="Henning P.M."/>
            <person name="Roalson E.H."/>
            <person name="Mir W."/>
            <person name="McCubbin A.G."/>
            <person name="Shore J.S."/>
        </authorList>
    </citation>
    <scope>NUCLEOTIDE SEQUENCE</scope>
    <source>
        <strain evidence="15">F60SS</strain>
    </source>
</reference>
<evidence type="ECO:0000313" key="16">
    <source>
        <dbReference type="Proteomes" id="UP001141552"/>
    </source>
</evidence>
<keyword evidence="5 14" id="KW-0812">Transmembrane</keyword>
<dbReference type="SMR" id="A0A9Q0F950"/>
<dbReference type="PROSITE" id="PS00086">
    <property type="entry name" value="CYTOCHROME_P450"/>
    <property type="match status" value="1"/>
</dbReference>
<organism evidence="15 16">
    <name type="scientific">Turnera subulata</name>
    <dbReference type="NCBI Taxonomy" id="218843"/>
    <lineage>
        <taxon>Eukaryota</taxon>
        <taxon>Viridiplantae</taxon>
        <taxon>Streptophyta</taxon>
        <taxon>Embryophyta</taxon>
        <taxon>Tracheophyta</taxon>
        <taxon>Spermatophyta</taxon>
        <taxon>Magnoliopsida</taxon>
        <taxon>eudicotyledons</taxon>
        <taxon>Gunneridae</taxon>
        <taxon>Pentapetalae</taxon>
        <taxon>rosids</taxon>
        <taxon>fabids</taxon>
        <taxon>Malpighiales</taxon>
        <taxon>Passifloraceae</taxon>
        <taxon>Turnera</taxon>
    </lineage>
</organism>
<keyword evidence="9 12" id="KW-0408">Iron</keyword>
<dbReference type="FunFam" id="1.10.630.10:FF:000026">
    <property type="entry name" value="Cytochrome P450 82C4"/>
    <property type="match status" value="1"/>
</dbReference>
<dbReference type="AlphaFoldDB" id="A0A9Q0F950"/>
<evidence type="ECO:0000256" key="9">
    <source>
        <dbReference type="ARBA" id="ARBA00023004"/>
    </source>
</evidence>
<evidence type="ECO:0000313" key="15">
    <source>
        <dbReference type="EMBL" id="KAJ4826535.1"/>
    </source>
</evidence>
<dbReference type="InterPro" id="IPR050651">
    <property type="entry name" value="Plant_Cytochrome_P450_Monoox"/>
</dbReference>
<dbReference type="InterPro" id="IPR002401">
    <property type="entry name" value="Cyt_P450_E_grp-I"/>
</dbReference>
<keyword evidence="10 13" id="KW-0503">Monooxygenase</keyword>
<evidence type="ECO:0000256" key="4">
    <source>
        <dbReference type="ARBA" id="ARBA00022617"/>
    </source>
</evidence>
<dbReference type="GO" id="GO:0016020">
    <property type="term" value="C:membrane"/>
    <property type="evidence" value="ECO:0007669"/>
    <property type="project" value="UniProtKB-SubCell"/>
</dbReference>
<dbReference type="Pfam" id="PF00067">
    <property type="entry name" value="p450"/>
    <property type="match status" value="1"/>
</dbReference>
<evidence type="ECO:0008006" key="17">
    <source>
        <dbReference type="Google" id="ProtNLM"/>
    </source>
</evidence>
<comment type="subcellular location">
    <subcellularLocation>
        <location evidence="2">Membrane</location>
    </subcellularLocation>
</comment>
<keyword evidence="8 13" id="KW-0560">Oxidoreductase</keyword>
<dbReference type="EMBL" id="JAKUCV010006637">
    <property type="protein sequence ID" value="KAJ4826535.1"/>
    <property type="molecule type" value="Genomic_DNA"/>
</dbReference>
<name>A0A9Q0F950_9ROSI</name>
<keyword evidence="4 12" id="KW-0349">Heme</keyword>
<reference evidence="15" key="1">
    <citation type="submission" date="2022-02" db="EMBL/GenBank/DDBJ databases">
        <authorList>
            <person name="Henning P.M."/>
            <person name="McCubbin A.G."/>
            <person name="Shore J.S."/>
        </authorList>
    </citation>
    <scope>NUCLEOTIDE SEQUENCE</scope>
    <source>
        <strain evidence="15">F60SS</strain>
        <tissue evidence="15">Leaves</tissue>
    </source>
</reference>
<comment type="cofactor">
    <cofactor evidence="1 12">
        <name>heme</name>
        <dbReference type="ChEBI" id="CHEBI:30413"/>
    </cofactor>
</comment>
<dbReference type="InterPro" id="IPR001128">
    <property type="entry name" value="Cyt_P450"/>
</dbReference>
<evidence type="ECO:0000256" key="14">
    <source>
        <dbReference type="SAM" id="Phobius"/>
    </source>
</evidence>
<dbReference type="PANTHER" id="PTHR47947:SF26">
    <property type="entry name" value="CYTOCHROME P450"/>
    <property type="match status" value="1"/>
</dbReference>
<gene>
    <name evidence="15" type="ORF">Tsubulata_034971</name>
</gene>
<protein>
    <recommendedName>
        <fullName evidence="17">Cytochrome P450</fullName>
    </recommendedName>
</protein>
<evidence type="ECO:0000256" key="1">
    <source>
        <dbReference type="ARBA" id="ARBA00001971"/>
    </source>
</evidence>
<dbReference type="OrthoDB" id="843948at2759"/>
<evidence type="ECO:0000256" key="12">
    <source>
        <dbReference type="PIRSR" id="PIRSR602401-1"/>
    </source>
</evidence>
<keyword evidence="6 12" id="KW-0479">Metal-binding</keyword>
<dbReference type="PRINTS" id="PR00463">
    <property type="entry name" value="EP450I"/>
</dbReference>
<keyword evidence="16" id="KW-1185">Reference proteome</keyword>
<evidence type="ECO:0000256" key="5">
    <source>
        <dbReference type="ARBA" id="ARBA00022692"/>
    </source>
</evidence>
<dbReference type="SUPFAM" id="SSF48264">
    <property type="entry name" value="Cytochrome P450"/>
    <property type="match status" value="1"/>
</dbReference>
<dbReference type="GO" id="GO:0004497">
    <property type="term" value="F:monooxygenase activity"/>
    <property type="evidence" value="ECO:0007669"/>
    <property type="project" value="UniProtKB-KW"/>
</dbReference>
<feature type="binding site" description="axial binding residue" evidence="12">
    <location>
        <position position="465"/>
    </location>
    <ligand>
        <name>heme</name>
        <dbReference type="ChEBI" id="CHEBI:30413"/>
    </ligand>
    <ligandPart>
        <name>Fe</name>
        <dbReference type="ChEBI" id="CHEBI:18248"/>
    </ligandPart>
</feature>
<evidence type="ECO:0000256" key="2">
    <source>
        <dbReference type="ARBA" id="ARBA00004370"/>
    </source>
</evidence>
<feature type="transmembrane region" description="Helical" evidence="14">
    <location>
        <begin position="12"/>
        <end position="29"/>
    </location>
</feature>
<dbReference type="PRINTS" id="PR00385">
    <property type="entry name" value="P450"/>
</dbReference>
<comment type="similarity">
    <text evidence="3 13">Belongs to the cytochrome P450 family.</text>
</comment>
<dbReference type="Proteomes" id="UP001141552">
    <property type="component" value="Unassembled WGS sequence"/>
</dbReference>
<evidence type="ECO:0000256" key="11">
    <source>
        <dbReference type="ARBA" id="ARBA00023136"/>
    </source>
</evidence>
<dbReference type="GO" id="GO:0016705">
    <property type="term" value="F:oxidoreductase activity, acting on paired donors, with incorporation or reduction of molecular oxygen"/>
    <property type="evidence" value="ECO:0007669"/>
    <property type="project" value="InterPro"/>
</dbReference>
<proteinExistence type="inferred from homology"/>
<dbReference type="InterPro" id="IPR017972">
    <property type="entry name" value="Cyt_P450_CS"/>
</dbReference>
<accession>A0A9Q0F950</accession>
<dbReference type="Gene3D" id="1.10.630.10">
    <property type="entry name" value="Cytochrome P450"/>
    <property type="match status" value="1"/>
</dbReference>
<evidence type="ECO:0000256" key="8">
    <source>
        <dbReference type="ARBA" id="ARBA00023002"/>
    </source>
</evidence>
<keyword evidence="11 14" id="KW-0472">Membrane</keyword>
<evidence type="ECO:0000256" key="3">
    <source>
        <dbReference type="ARBA" id="ARBA00010617"/>
    </source>
</evidence>
<dbReference type="CDD" id="cd20654">
    <property type="entry name" value="CYP82"/>
    <property type="match status" value="1"/>
</dbReference>
<dbReference type="InterPro" id="IPR036396">
    <property type="entry name" value="Cyt_P450_sf"/>
</dbReference>